<evidence type="ECO:0000256" key="3">
    <source>
        <dbReference type="ARBA" id="ARBA00022490"/>
    </source>
</evidence>
<dbReference type="InterPro" id="IPR038397">
    <property type="entry name" value="TBCC_N_sf"/>
</dbReference>
<proteinExistence type="inferred from homology"/>
<keyword evidence="4" id="KW-0007">Acetylation</keyword>
<dbReference type="Pfam" id="PF07986">
    <property type="entry name" value="TBCC"/>
    <property type="match status" value="1"/>
</dbReference>
<dbReference type="Pfam" id="PF16752">
    <property type="entry name" value="TBCC_N"/>
    <property type="match status" value="1"/>
</dbReference>
<dbReference type="GO" id="GO:0007021">
    <property type="term" value="P:tubulin complex assembly"/>
    <property type="evidence" value="ECO:0007669"/>
    <property type="project" value="TreeGrafter"/>
</dbReference>
<dbReference type="GO" id="GO:0005737">
    <property type="term" value="C:cytoplasm"/>
    <property type="evidence" value="ECO:0007669"/>
    <property type="project" value="UniProtKB-SubCell"/>
</dbReference>
<dbReference type="PROSITE" id="PS51329">
    <property type="entry name" value="C_CAP_COFACTOR_C"/>
    <property type="match status" value="1"/>
</dbReference>
<comment type="caution">
    <text evidence="8">The sequence shown here is derived from an EMBL/GenBank/DDBJ whole genome shotgun (WGS) entry which is preliminary data.</text>
</comment>
<evidence type="ECO:0000313" key="9">
    <source>
        <dbReference type="Proteomes" id="UP001353858"/>
    </source>
</evidence>
<evidence type="ECO:0000256" key="4">
    <source>
        <dbReference type="ARBA" id="ARBA00022990"/>
    </source>
</evidence>
<dbReference type="InterPro" id="IPR027684">
    <property type="entry name" value="TBCC"/>
</dbReference>
<keyword evidence="5" id="KW-0143">Chaperone</keyword>
<dbReference type="PANTHER" id="PTHR15139:SF0">
    <property type="entry name" value="TUBULIN-SPECIFIC CHAPERONE C"/>
    <property type="match status" value="1"/>
</dbReference>
<dbReference type="InterPro" id="IPR031925">
    <property type="entry name" value="TBCC_N"/>
</dbReference>
<evidence type="ECO:0000259" key="7">
    <source>
        <dbReference type="PROSITE" id="PS51329"/>
    </source>
</evidence>
<dbReference type="Proteomes" id="UP001353858">
    <property type="component" value="Unassembled WGS sequence"/>
</dbReference>
<accession>A0AAN7PIZ5</accession>
<feature type="domain" description="C-CAP/cofactor C-like" evidence="7">
    <location>
        <begin position="125"/>
        <end position="303"/>
    </location>
</feature>
<evidence type="ECO:0000256" key="1">
    <source>
        <dbReference type="ARBA" id="ARBA00004496"/>
    </source>
</evidence>
<dbReference type="Gene3D" id="1.20.58.1250">
    <property type="entry name" value="Tubulin Binding Cofactor C, N-terminal domain"/>
    <property type="match status" value="1"/>
</dbReference>
<organism evidence="8 9">
    <name type="scientific">Aquatica leii</name>
    <dbReference type="NCBI Taxonomy" id="1421715"/>
    <lineage>
        <taxon>Eukaryota</taxon>
        <taxon>Metazoa</taxon>
        <taxon>Ecdysozoa</taxon>
        <taxon>Arthropoda</taxon>
        <taxon>Hexapoda</taxon>
        <taxon>Insecta</taxon>
        <taxon>Pterygota</taxon>
        <taxon>Neoptera</taxon>
        <taxon>Endopterygota</taxon>
        <taxon>Coleoptera</taxon>
        <taxon>Polyphaga</taxon>
        <taxon>Elateriformia</taxon>
        <taxon>Elateroidea</taxon>
        <taxon>Lampyridae</taxon>
        <taxon>Luciolinae</taxon>
        <taxon>Aquatica</taxon>
    </lineage>
</organism>
<dbReference type="GO" id="GO:0007023">
    <property type="term" value="P:post-chaperonin tubulin folding pathway"/>
    <property type="evidence" value="ECO:0007669"/>
    <property type="project" value="InterPro"/>
</dbReference>
<name>A0AAN7PIZ5_9COLE</name>
<gene>
    <name evidence="8" type="ORF">RN001_003893</name>
</gene>
<dbReference type="Gene3D" id="2.160.20.70">
    <property type="match status" value="1"/>
</dbReference>
<keyword evidence="3" id="KW-0963">Cytoplasm</keyword>
<sequence length="333" mass="38505">MDIIQGRCDKVTNLLHKRELERKSDIEKKLQDKKAILAEHERIEVFETTFGEKRLEIENALNLAPSLSTRELPNHLDTIFKNILNLQKYGASSKIFLRMYDVEKCHQCIHDLTTRAKDLEEKLMPKKKFGFKNKSKVVAPINGHSKDVVDYCSQPTFKFDDNLCGFENRYGETLILPSSEIYKKDVRIRKVENCVIKLYGTPSTLHLNQLKNCLVFCGPVSTSIFAENCTSSKLVIACQQLRLHSSTDIHIYLHVTSRAIIEDCSEVLVAPYNFRYEGLDDDFNNSGLDPEVNHWSTLDDFNWLNVERQSPNWNILSDSERISDWNNYTLPAR</sequence>
<dbReference type="GO" id="GO:0015631">
    <property type="term" value="F:tubulin binding"/>
    <property type="evidence" value="ECO:0007669"/>
    <property type="project" value="InterPro"/>
</dbReference>
<dbReference type="InterPro" id="IPR016098">
    <property type="entry name" value="CAP/MinC_C"/>
</dbReference>
<dbReference type="SMART" id="SM00673">
    <property type="entry name" value="CARP"/>
    <property type="match status" value="2"/>
</dbReference>
<evidence type="ECO:0000256" key="2">
    <source>
        <dbReference type="ARBA" id="ARBA00008848"/>
    </source>
</evidence>
<dbReference type="InterPro" id="IPR006599">
    <property type="entry name" value="CARP_motif"/>
</dbReference>
<dbReference type="InterPro" id="IPR017901">
    <property type="entry name" value="C-CAP_CF_C-like"/>
</dbReference>
<comment type="subunit">
    <text evidence="6">Supercomplex made of cofactors A to E. Cofactors A and D function by capturing and stabilizing tubulin in a quasi-native conformation. Cofactor E binds to the cofactor D-tubulin complex; interaction with cofactor C then causes the release of tubulin polypeptides that are committed to the native state.</text>
</comment>
<comment type="subcellular location">
    <subcellularLocation>
        <location evidence="1">Cytoplasm</location>
    </subcellularLocation>
</comment>
<comment type="similarity">
    <text evidence="2">Belongs to the TBCC family.</text>
</comment>
<evidence type="ECO:0000256" key="6">
    <source>
        <dbReference type="ARBA" id="ARBA00026055"/>
    </source>
</evidence>
<evidence type="ECO:0000313" key="8">
    <source>
        <dbReference type="EMBL" id="KAK4887622.1"/>
    </source>
</evidence>
<keyword evidence="9" id="KW-1185">Reference proteome</keyword>
<reference evidence="9" key="1">
    <citation type="submission" date="2023-01" db="EMBL/GenBank/DDBJ databases">
        <title>Key to firefly adult light organ development and bioluminescence: homeobox transcription factors regulate luciferase expression and transportation to peroxisome.</title>
        <authorList>
            <person name="Fu X."/>
        </authorList>
    </citation>
    <scope>NUCLEOTIDE SEQUENCE [LARGE SCALE GENOMIC DNA]</scope>
</reference>
<dbReference type="EMBL" id="JARPUR010000001">
    <property type="protein sequence ID" value="KAK4887622.1"/>
    <property type="molecule type" value="Genomic_DNA"/>
</dbReference>
<protein>
    <recommendedName>
        <fullName evidence="7">C-CAP/cofactor C-like domain-containing protein</fullName>
    </recommendedName>
</protein>
<dbReference type="AlphaFoldDB" id="A0AAN7PIZ5"/>
<evidence type="ECO:0000256" key="5">
    <source>
        <dbReference type="ARBA" id="ARBA00023186"/>
    </source>
</evidence>
<dbReference type="PANTHER" id="PTHR15139">
    <property type="entry name" value="TUBULIN FOLDING COFACTOR C"/>
    <property type="match status" value="1"/>
</dbReference>
<dbReference type="InterPro" id="IPR012945">
    <property type="entry name" value="Tubulin-bd_cofactor_C_dom"/>
</dbReference>